<dbReference type="AlphaFoldDB" id="A0A2W5ID79"/>
<comment type="caution">
    <text evidence="3">The sequence shown here is derived from an EMBL/GenBank/DDBJ whole genome shotgun (WGS) entry which is preliminary data.</text>
</comment>
<evidence type="ECO:0000313" key="3">
    <source>
        <dbReference type="EMBL" id="PZP89730.1"/>
    </source>
</evidence>
<dbReference type="PANTHER" id="PTHR38133">
    <property type="entry name" value="SLR1429 PROTEIN"/>
    <property type="match status" value="1"/>
</dbReference>
<organism evidence="3 4">
    <name type="scientific">Lawsonella clevelandensis</name>
    <dbReference type="NCBI Taxonomy" id="1528099"/>
    <lineage>
        <taxon>Bacteria</taxon>
        <taxon>Bacillati</taxon>
        <taxon>Actinomycetota</taxon>
        <taxon>Actinomycetes</taxon>
        <taxon>Mycobacteriales</taxon>
        <taxon>Lawsonellaceae</taxon>
        <taxon>Lawsonella</taxon>
    </lineage>
</organism>
<accession>A0A2W5ID79</accession>
<dbReference type="InterPro" id="IPR007527">
    <property type="entry name" value="Znf_SWIM"/>
</dbReference>
<gene>
    <name evidence="3" type="ORF">DI579_00725</name>
</gene>
<keyword evidence="1" id="KW-0863">Zinc-finger</keyword>
<feature type="domain" description="SWIM-type" evidence="2">
    <location>
        <begin position="122"/>
        <end position="157"/>
    </location>
</feature>
<dbReference type="GO" id="GO:0008270">
    <property type="term" value="F:zinc ion binding"/>
    <property type="evidence" value="ECO:0007669"/>
    <property type="project" value="UniProtKB-KW"/>
</dbReference>
<reference evidence="3 4" key="1">
    <citation type="submission" date="2017-08" db="EMBL/GenBank/DDBJ databases">
        <title>Infants hospitalized years apart are colonized by the same room-sourced microbial strains.</title>
        <authorList>
            <person name="Brooks B."/>
            <person name="Olm M.R."/>
            <person name="Firek B.A."/>
            <person name="Baker R."/>
            <person name="Thomas B.C."/>
            <person name="Morowitz M.J."/>
            <person name="Banfield J.F."/>
        </authorList>
    </citation>
    <scope>NUCLEOTIDE SEQUENCE [LARGE SCALE GENOMIC DNA]</scope>
    <source>
        <strain evidence="3">S2_006_000_R1_57</strain>
    </source>
</reference>
<dbReference type="RefSeq" id="WP_290595491.1">
    <property type="nucleotide sequence ID" value="NZ_CAKZIO010000003.1"/>
</dbReference>
<keyword evidence="1" id="KW-0862">Zinc</keyword>
<name>A0A2W5ID79_9ACTN</name>
<evidence type="ECO:0000259" key="2">
    <source>
        <dbReference type="PROSITE" id="PS50966"/>
    </source>
</evidence>
<evidence type="ECO:0000313" key="4">
    <source>
        <dbReference type="Proteomes" id="UP000248606"/>
    </source>
</evidence>
<dbReference type="Proteomes" id="UP000248606">
    <property type="component" value="Unassembled WGS sequence"/>
</dbReference>
<dbReference type="PROSITE" id="PS50966">
    <property type="entry name" value="ZF_SWIM"/>
    <property type="match status" value="1"/>
</dbReference>
<protein>
    <recommendedName>
        <fullName evidence="2">SWIM-type domain-containing protein</fullName>
    </recommendedName>
</protein>
<dbReference type="PANTHER" id="PTHR38133:SF1">
    <property type="entry name" value="SLR1429 PROTEIN"/>
    <property type="match status" value="1"/>
</dbReference>
<sequence length="298" mass="32697">MRGLVAQKRTGHFGRTWWGKQVEQALEEPYRRQDYHNYRNSAIRHPHVTRAKALARNGAVLAMEHYGTTVAGEVQGSQLSPFSPTITCAPVSAATIAAVRTAIAQHPGSAEEIIAGTLPAFLEDLLPLGGADLHCACTCPAIDQRCSHTLALGYLLVERMDRDSEWYLQLRGISLGDILVSTDPVEAETNTTGTTVTIPRGEQAQRITRPAHADADESKTDTPIAIDSYRYWSLSGELPEVPHPLPDPAYKDLDPVQRMAAATAYTNDPVDKLTMESDLHDAWDFLTGDIDTEETTHD</sequence>
<evidence type="ECO:0000256" key="1">
    <source>
        <dbReference type="PROSITE-ProRule" id="PRU00325"/>
    </source>
</evidence>
<keyword evidence="1" id="KW-0479">Metal-binding</keyword>
<dbReference type="EMBL" id="QFOZ01000001">
    <property type="protein sequence ID" value="PZP89730.1"/>
    <property type="molecule type" value="Genomic_DNA"/>
</dbReference>
<proteinExistence type="predicted"/>